<keyword evidence="5" id="KW-0862">Zinc</keyword>
<dbReference type="PROSITE" id="PS50157">
    <property type="entry name" value="ZINC_FINGER_C2H2_2"/>
    <property type="match status" value="2"/>
</dbReference>
<evidence type="ECO:0000256" key="7">
    <source>
        <dbReference type="PROSITE-ProRule" id="PRU00042"/>
    </source>
</evidence>
<dbReference type="Pfam" id="PF00096">
    <property type="entry name" value="zf-C2H2"/>
    <property type="match status" value="2"/>
</dbReference>
<dbReference type="SMART" id="SM00355">
    <property type="entry name" value="ZnF_C2H2"/>
    <property type="match status" value="2"/>
</dbReference>
<evidence type="ECO:0000256" key="6">
    <source>
        <dbReference type="ARBA" id="ARBA00023242"/>
    </source>
</evidence>
<dbReference type="Gene3D" id="3.30.160.60">
    <property type="entry name" value="Classic Zinc Finger"/>
    <property type="match status" value="3"/>
</dbReference>
<evidence type="ECO:0000259" key="8">
    <source>
        <dbReference type="PROSITE" id="PS50157"/>
    </source>
</evidence>
<dbReference type="FunFam" id="3.30.160.60:FF:001498">
    <property type="entry name" value="Zinc finger protein 404"/>
    <property type="match status" value="1"/>
</dbReference>
<dbReference type="GO" id="GO:0000977">
    <property type="term" value="F:RNA polymerase II transcription regulatory region sequence-specific DNA binding"/>
    <property type="evidence" value="ECO:0007669"/>
    <property type="project" value="TreeGrafter"/>
</dbReference>
<proteinExistence type="predicted"/>
<evidence type="ECO:0000313" key="10">
    <source>
        <dbReference type="Proteomes" id="UP000264800"/>
    </source>
</evidence>
<keyword evidence="2" id="KW-0479">Metal-binding</keyword>
<evidence type="ECO:0000256" key="4">
    <source>
        <dbReference type="ARBA" id="ARBA00022771"/>
    </source>
</evidence>
<keyword evidence="10" id="KW-1185">Reference proteome</keyword>
<reference evidence="9" key="1">
    <citation type="submission" date="2025-08" db="UniProtKB">
        <authorList>
            <consortium name="Ensembl"/>
        </authorList>
    </citation>
    <scope>IDENTIFICATION</scope>
</reference>
<accession>A0A3Q3A5G8</accession>
<organism evidence="9 10">
    <name type="scientific">Kryptolebias marmoratus</name>
    <name type="common">Mangrove killifish</name>
    <name type="synonym">Rivulus marmoratus</name>
    <dbReference type="NCBI Taxonomy" id="37003"/>
    <lineage>
        <taxon>Eukaryota</taxon>
        <taxon>Metazoa</taxon>
        <taxon>Chordata</taxon>
        <taxon>Craniata</taxon>
        <taxon>Vertebrata</taxon>
        <taxon>Euteleostomi</taxon>
        <taxon>Actinopterygii</taxon>
        <taxon>Neopterygii</taxon>
        <taxon>Teleostei</taxon>
        <taxon>Neoteleostei</taxon>
        <taxon>Acanthomorphata</taxon>
        <taxon>Ovalentaria</taxon>
        <taxon>Atherinomorphae</taxon>
        <taxon>Cyprinodontiformes</taxon>
        <taxon>Rivulidae</taxon>
        <taxon>Kryptolebias</taxon>
    </lineage>
</organism>
<comment type="subcellular location">
    <subcellularLocation>
        <location evidence="1">Nucleus</location>
    </subcellularLocation>
</comment>
<evidence type="ECO:0000256" key="5">
    <source>
        <dbReference type="ARBA" id="ARBA00022833"/>
    </source>
</evidence>
<dbReference type="InterPro" id="IPR036236">
    <property type="entry name" value="Znf_C2H2_sf"/>
</dbReference>
<keyword evidence="6" id="KW-0539">Nucleus</keyword>
<dbReference type="AlphaFoldDB" id="A0A3Q3A5G8"/>
<evidence type="ECO:0000256" key="1">
    <source>
        <dbReference type="ARBA" id="ARBA00004123"/>
    </source>
</evidence>
<feature type="domain" description="C2H2-type" evidence="8">
    <location>
        <begin position="22"/>
        <end position="49"/>
    </location>
</feature>
<dbReference type="SUPFAM" id="SSF57667">
    <property type="entry name" value="beta-beta-alpha zinc fingers"/>
    <property type="match status" value="2"/>
</dbReference>
<reference evidence="9" key="2">
    <citation type="submission" date="2025-09" db="UniProtKB">
        <authorList>
            <consortium name="Ensembl"/>
        </authorList>
    </citation>
    <scope>IDENTIFICATION</scope>
</reference>
<dbReference type="GO" id="GO:0005634">
    <property type="term" value="C:nucleus"/>
    <property type="evidence" value="ECO:0007669"/>
    <property type="project" value="UniProtKB-SubCell"/>
</dbReference>
<dbReference type="InterPro" id="IPR050717">
    <property type="entry name" value="C2H2-ZF_Transcription_Reg"/>
</dbReference>
<dbReference type="Ensembl" id="ENSKMAT00000011724.1">
    <property type="protein sequence ID" value="ENSKMAP00000011546.1"/>
    <property type="gene ID" value="ENSKMAG00000008679.1"/>
</dbReference>
<dbReference type="PANTHER" id="PTHR14196:SF12">
    <property type="entry name" value="ZINC FINGER PROTEIN 208-LIKE"/>
    <property type="match status" value="1"/>
</dbReference>
<dbReference type="FunFam" id="3.30.160.60:FF:000478">
    <property type="entry name" value="Zinc finger protein 133"/>
    <property type="match status" value="1"/>
</dbReference>
<dbReference type="PROSITE" id="PS00028">
    <property type="entry name" value="ZINC_FINGER_C2H2_1"/>
    <property type="match status" value="2"/>
</dbReference>
<keyword evidence="3" id="KW-0677">Repeat</keyword>
<dbReference type="InterPro" id="IPR013087">
    <property type="entry name" value="Znf_C2H2_type"/>
</dbReference>
<dbReference type="GO" id="GO:0008270">
    <property type="term" value="F:zinc ion binding"/>
    <property type="evidence" value="ECO:0007669"/>
    <property type="project" value="UniProtKB-KW"/>
</dbReference>
<keyword evidence="4 7" id="KW-0863">Zinc-finger</keyword>
<evidence type="ECO:0000313" key="9">
    <source>
        <dbReference type="Ensembl" id="ENSKMAP00000011546.1"/>
    </source>
</evidence>
<dbReference type="OMA" id="CEMEVRP"/>
<dbReference type="GeneTree" id="ENSGT01150000286952"/>
<name>A0A3Q3A5G8_KRYMA</name>
<evidence type="ECO:0000256" key="3">
    <source>
        <dbReference type="ARBA" id="ARBA00022737"/>
    </source>
</evidence>
<protein>
    <submittedName>
        <fullName evidence="9">Zinc finger protein 37-like</fullName>
    </submittedName>
</protein>
<feature type="domain" description="C2H2-type" evidence="8">
    <location>
        <begin position="50"/>
        <end position="78"/>
    </location>
</feature>
<dbReference type="GO" id="GO:0000981">
    <property type="term" value="F:DNA-binding transcription factor activity, RNA polymerase II-specific"/>
    <property type="evidence" value="ECO:0007669"/>
    <property type="project" value="TreeGrafter"/>
</dbReference>
<dbReference type="PANTHER" id="PTHR14196">
    <property type="entry name" value="ODD-SKIPPED - RELATED"/>
    <property type="match status" value="1"/>
</dbReference>
<evidence type="ECO:0000256" key="2">
    <source>
        <dbReference type="ARBA" id="ARBA00022723"/>
    </source>
</evidence>
<sequence>METPTDPEPEPNRDQLLSPKPHVCKICSKTFRESSDLTIHTRTHTGEKPYVCKVLCRQSFRQSGTLSVHMRTHTGEKPYSCQRCGARPRRERFRPCQKPRGPEADPHRGEALLLSAMWKSFPAPQRLVRPHEDAHGEEPAELWDSRKDLKSSRSLNINFYFFVF</sequence>
<dbReference type="Proteomes" id="UP000264800">
    <property type="component" value="Unplaced"/>
</dbReference>